<dbReference type="EMBL" id="CP136522">
    <property type="protein sequence ID" value="WOT04479.1"/>
    <property type="molecule type" value="Genomic_DNA"/>
</dbReference>
<accession>A0ABZ0JXI6</accession>
<gene>
    <name evidence="7" type="ORF">RGE70_14270</name>
</gene>
<organism evidence="7 8">
    <name type="scientific">Shewanella youngdeokensis</name>
    <dbReference type="NCBI Taxonomy" id="2999068"/>
    <lineage>
        <taxon>Bacteria</taxon>
        <taxon>Pseudomonadati</taxon>
        <taxon>Pseudomonadota</taxon>
        <taxon>Gammaproteobacteria</taxon>
        <taxon>Alteromonadales</taxon>
        <taxon>Shewanellaceae</taxon>
        <taxon>Shewanella</taxon>
    </lineage>
</organism>
<reference evidence="7 8" key="1">
    <citation type="submission" date="2023-10" db="EMBL/GenBank/DDBJ databases">
        <title>Complete genome sequence of Shewanella sp. DAU334.</title>
        <authorList>
            <person name="Lee Y.-S."/>
            <person name="Jeong H.-R."/>
            <person name="Hwang E.-J."/>
            <person name="Choi Y.-L."/>
            <person name="Kim G.-D."/>
        </authorList>
    </citation>
    <scope>NUCLEOTIDE SEQUENCE [LARGE SCALE GENOMIC DNA]</scope>
    <source>
        <strain evidence="7 8">DAU334</strain>
    </source>
</reference>
<keyword evidence="3" id="KW-0378">Hydrolase</keyword>
<comment type="similarity">
    <text evidence="5">Belongs to the DAPG/phloretin hydrolase family.</text>
</comment>
<keyword evidence="2" id="KW-0479">Metal-binding</keyword>
<evidence type="ECO:0000313" key="7">
    <source>
        <dbReference type="EMBL" id="WOT04479.1"/>
    </source>
</evidence>
<feature type="domain" description="DAPG hydrolase PhiG" evidence="6">
    <location>
        <begin position="53"/>
        <end position="248"/>
    </location>
</feature>
<evidence type="ECO:0000256" key="4">
    <source>
        <dbReference type="ARBA" id="ARBA00022833"/>
    </source>
</evidence>
<name>A0ABZ0JXI6_9GAMM</name>
<dbReference type="Pfam" id="PF18089">
    <property type="entry name" value="DAPG_hydrolase"/>
    <property type="match status" value="1"/>
</dbReference>
<protein>
    <recommendedName>
        <fullName evidence="6">DAPG hydrolase PhiG domain-containing protein</fullName>
    </recommendedName>
</protein>
<evidence type="ECO:0000256" key="5">
    <source>
        <dbReference type="ARBA" id="ARBA00023459"/>
    </source>
</evidence>
<dbReference type="RefSeq" id="WP_310472112.1">
    <property type="nucleotide sequence ID" value="NZ_CP136522.1"/>
</dbReference>
<sequence>MDNQTPYQLQMQPLNHELLAIANAPVEPGEFPCIHNASQLFKQWDTFDNRILKSKNGQLLVACSTQMPNVTPAMIDWWFAWHLTHSERYQLWHPQAHKKATVKHDRSHLNNARDVYIDNVSYVDEYIGDELLKLSISFYHPNKIGLHDLEAQGATAICARTALRHPKLDSGHLVHLVEPTATGCVMKSVFWLGDVKLHTPLLGPILTPLINTALVRKLALKEHSATNLIAHCVEEMNHLPRFLPQLYQKLKGQLT</sequence>
<evidence type="ECO:0000259" key="6">
    <source>
        <dbReference type="Pfam" id="PF18089"/>
    </source>
</evidence>
<dbReference type="InterPro" id="IPR041526">
    <property type="entry name" value="DAPG_hydrolase"/>
</dbReference>
<evidence type="ECO:0000313" key="8">
    <source>
        <dbReference type="Proteomes" id="UP001529491"/>
    </source>
</evidence>
<evidence type="ECO:0000256" key="3">
    <source>
        <dbReference type="ARBA" id="ARBA00022801"/>
    </source>
</evidence>
<keyword evidence="8" id="KW-1185">Reference proteome</keyword>
<dbReference type="Proteomes" id="UP001529491">
    <property type="component" value="Chromosome"/>
</dbReference>
<proteinExistence type="inferred from homology"/>
<comment type="cofactor">
    <cofactor evidence="1">
        <name>Zn(2+)</name>
        <dbReference type="ChEBI" id="CHEBI:29105"/>
    </cofactor>
</comment>
<evidence type="ECO:0000256" key="1">
    <source>
        <dbReference type="ARBA" id="ARBA00001947"/>
    </source>
</evidence>
<evidence type="ECO:0000256" key="2">
    <source>
        <dbReference type="ARBA" id="ARBA00022723"/>
    </source>
</evidence>
<keyword evidence="4" id="KW-0862">Zinc</keyword>